<evidence type="ECO:0000313" key="3">
    <source>
        <dbReference type="EMBL" id="GMI06011.1"/>
    </source>
</evidence>
<feature type="signal peptide" evidence="2">
    <location>
        <begin position="1"/>
        <end position="24"/>
    </location>
</feature>
<keyword evidence="1" id="KW-0812">Transmembrane</keyword>
<keyword evidence="1" id="KW-0472">Membrane</keyword>
<gene>
    <name evidence="3" type="ORF">TrLO_g5658</name>
</gene>
<proteinExistence type="predicted"/>
<keyword evidence="1" id="KW-1133">Transmembrane helix</keyword>
<dbReference type="OrthoDB" id="10511997at2759"/>
<reference evidence="4" key="1">
    <citation type="journal article" date="2023" name="Commun. Biol.">
        <title>Genome analysis of Parmales, the sister group of diatoms, reveals the evolutionary specialization of diatoms from phago-mixotrophs to photoautotrophs.</title>
        <authorList>
            <person name="Ban H."/>
            <person name="Sato S."/>
            <person name="Yoshikawa S."/>
            <person name="Yamada K."/>
            <person name="Nakamura Y."/>
            <person name="Ichinomiya M."/>
            <person name="Sato N."/>
            <person name="Blanc-Mathieu R."/>
            <person name="Endo H."/>
            <person name="Kuwata A."/>
            <person name="Ogata H."/>
        </authorList>
    </citation>
    <scope>NUCLEOTIDE SEQUENCE [LARGE SCALE GENOMIC DNA]</scope>
    <source>
        <strain evidence="4">NIES 3700</strain>
    </source>
</reference>
<evidence type="ECO:0000256" key="1">
    <source>
        <dbReference type="SAM" id="Phobius"/>
    </source>
</evidence>
<accession>A0A9W7F806</accession>
<dbReference type="EMBL" id="BRXW01000093">
    <property type="protein sequence ID" value="GMI06011.1"/>
    <property type="molecule type" value="Genomic_DNA"/>
</dbReference>
<organism evidence="3 4">
    <name type="scientific">Triparma laevis f. longispina</name>
    <dbReference type="NCBI Taxonomy" id="1714387"/>
    <lineage>
        <taxon>Eukaryota</taxon>
        <taxon>Sar</taxon>
        <taxon>Stramenopiles</taxon>
        <taxon>Ochrophyta</taxon>
        <taxon>Bolidophyceae</taxon>
        <taxon>Parmales</taxon>
        <taxon>Triparmaceae</taxon>
        <taxon>Triparma</taxon>
    </lineage>
</organism>
<feature type="transmembrane region" description="Helical" evidence="1">
    <location>
        <begin position="157"/>
        <end position="176"/>
    </location>
</feature>
<comment type="caution">
    <text evidence="3">The sequence shown here is derived from an EMBL/GenBank/DDBJ whole genome shotgun (WGS) entry which is preliminary data.</text>
</comment>
<sequence length="177" mass="19771">MRYLLFLLLHFLLLLALTLTTTNAAAVRPQAPIAEDVQSFVNLLKASKKESLAGFATGVLFGKKLESMFSSVVRLALLFPLVTSVDSVRDFIKRKRGPVQIQLEKGLDEFVSDLCSSNSSCDSKRIRRVVQRLNQLPRHCKKAWQTKIKPLIKRNNALVSGFLLGLSLRMVAFAALK</sequence>
<name>A0A9W7F806_9STRA</name>
<dbReference type="AlphaFoldDB" id="A0A9W7F806"/>
<dbReference type="Proteomes" id="UP001165122">
    <property type="component" value="Unassembled WGS sequence"/>
</dbReference>
<keyword evidence="4" id="KW-1185">Reference proteome</keyword>
<protein>
    <submittedName>
        <fullName evidence="3">Uncharacterized protein</fullName>
    </submittedName>
</protein>
<evidence type="ECO:0000313" key="4">
    <source>
        <dbReference type="Proteomes" id="UP001165122"/>
    </source>
</evidence>
<keyword evidence="2" id="KW-0732">Signal</keyword>
<evidence type="ECO:0000256" key="2">
    <source>
        <dbReference type="SAM" id="SignalP"/>
    </source>
</evidence>
<feature type="chain" id="PRO_5040813600" evidence="2">
    <location>
        <begin position="25"/>
        <end position="177"/>
    </location>
</feature>